<keyword evidence="2" id="KW-1185">Reference proteome</keyword>
<sequence>MFVVGANVGTSAVLEVSTRLLHEGTARIGYDVDSALVALRQSFALECQYSKDDPDGSRVCRACASYCRALAKASNGEAPASAVPVLIQALDVLRERRAAGIPAPAAESFIVRELLGLSNHLSGATATSPRHSRGEGFPTSVGLHTHMIQVDQLRAADRALERLVEMASAQPIQLESPSGDPHPGELVLTQQELLFKQARVAQRIGQALAEGSSQRERDAATFYLHRAVRKLRLAGLTERDAPLQELLQCIATIKDMATTPRSECMSPTSQKCAARAAATEESCTIC</sequence>
<dbReference type="EMBL" id="JBGBPQ010000003">
    <property type="protein sequence ID" value="KAL1527359.1"/>
    <property type="molecule type" value="Genomic_DNA"/>
</dbReference>
<name>A0AB34K075_PRYPA</name>
<evidence type="ECO:0000313" key="2">
    <source>
        <dbReference type="Proteomes" id="UP001515480"/>
    </source>
</evidence>
<dbReference type="AlphaFoldDB" id="A0AB34K075"/>
<accession>A0AB34K075</accession>
<reference evidence="1 2" key="1">
    <citation type="journal article" date="2024" name="Science">
        <title>Giant polyketide synthase enzymes in the biosynthesis of giant marine polyether toxins.</title>
        <authorList>
            <person name="Fallon T.R."/>
            <person name="Shende V.V."/>
            <person name="Wierzbicki I.H."/>
            <person name="Pendleton A.L."/>
            <person name="Watervoot N.F."/>
            <person name="Auber R.P."/>
            <person name="Gonzalez D.J."/>
            <person name="Wisecaver J.H."/>
            <person name="Moore B.S."/>
        </authorList>
    </citation>
    <scope>NUCLEOTIDE SEQUENCE [LARGE SCALE GENOMIC DNA]</scope>
    <source>
        <strain evidence="1 2">12B1</strain>
    </source>
</reference>
<gene>
    <name evidence="1" type="ORF">AB1Y20_016029</name>
</gene>
<evidence type="ECO:0000313" key="1">
    <source>
        <dbReference type="EMBL" id="KAL1527359.1"/>
    </source>
</evidence>
<organism evidence="1 2">
    <name type="scientific">Prymnesium parvum</name>
    <name type="common">Toxic golden alga</name>
    <dbReference type="NCBI Taxonomy" id="97485"/>
    <lineage>
        <taxon>Eukaryota</taxon>
        <taxon>Haptista</taxon>
        <taxon>Haptophyta</taxon>
        <taxon>Prymnesiophyceae</taxon>
        <taxon>Prymnesiales</taxon>
        <taxon>Prymnesiaceae</taxon>
        <taxon>Prymnesium</taxon>
    </lineage>
</organism>
<proteinExistence type="predicted"/>
<dbReference type="Proteomes" id="UP001515480">
    <property type="component" value="Unassembled WGS sequence"/>
</dbReference>
<protein>
    <recommendedName>
        <fullName evidence="3">Non-specific serine/threonine protein kinase</fullName>
    </recommendedName>
</protein>
<comment type="caution">
    <text evidence="1">The sequence shown here is derived from an EMBL/GenBank/DDBJ whole genome shotgun (WGS) entry which is preliminary data.</text>
</comment>
<evidence type="ECO:0008006" key="3">
    <source>
        <dbReference type="Google" id="ProtNLM"/>
    </source>
</evidence>